<keyword evidence="10" id="KW-1185">Reference proteome</keyword>
<dbReference type="RefSeq" id="WP_382178414.1">
    <property type="nucleotide sequence ID" value="NZ_JBHRXX010000009.1"/>
</dbReference>
<dbReference type="InterPro" id="IPR001915">
    <property type="entry name" value="Peptidase_M48"/>
</dbReference>
<evidence type="ECO:0000256" key="3">
    <source>
        <dbReference type="ARBA" id="ARBA00022723"/>
    </source>
</evidence>
<evidence type="ECO:0000256" key="6">
    <source>
        <dbReference type="ARBA" id="ARBA00023049"/>
    </source>
</evidence>
<keyword evidence="4 9" id="KW-0378">Hydrolase</keyword>
<dbReference type="EC" id="3.4.24.-" evidence="9"/>
<evidence type="ECO:0000256" key="7">
    <source>
        <dbReference type="SAM" id="Phobius"/>
    </source>
</evidence>
<reference evidence="10" key="1">
    <citation type="journal article" date="2019" name="Int. J. Syst. Evol. Microbiol.">
        <title>The Global Catalogue of Microorganisms (GCM) 10K type strain sequencing project: providing services to taxonomists for standard genome sequencing and annotation.</title>
        <authorList>
            <consortium name="The Broad Institute Genomics Platform"/>
            <consortium name="The Broad Institute Genome Sequencing Center for Infectious Disease"/>
            <person name="Wu L."/>
            <person name="Ma J."/>
        </authorList>
    </citation>
    <scope>NUCLEOTIDE SEQUENCE [LARGE SCALE GENOMIC DNA]</scope>
    <source>
        <strain evidence="10">KCTC 42501</strain>
    </source>
</reference>
<dbReference type="Proteomes" id="UP001595729">
    <property type="component" value="Unassembled WGS sequence"/>
</dbReference>
<dbReference type="Gene3D" id="3.30.2010.10">
    <property type="entry name" value="Metalloproteases ('zincins'), catalytic domain"/>
    <property type="match status" value="1"/>
</dbReference>
<feature type="domain" description="Peptidase M48" evidence="8">
    <location>
        <begin position="64"/>
        <end position="244"/>
    </location>
</feature>
<dbReference type="PANTHER" id="PTHR22726">
    <property type="entry name" value="METALLOENDOPEPTIDASE OMA1"/>
    <property type="match status" value="1"/>
</dbReference>
<evidence type="ECO:0000313" key="9">
    <source>
        <dbReference type="EMBL" id="MFC3686115.1"/>
    </source>
</evidence>
<protein>
    <submittedName>
        <fullName evidence="9">M48 family metalloprotease</fullName>
        <ecNumber evidence="9">3.4.24.-</ecNumber>
    </submittedName>
</protein>
<sequence length="457" mass="48985">MDYKNRRKRPAGWPRRGVQLGAQIGVVGLLALAGLMARADSDRYIDVSKAAAQGTDASDQAFFRELEAMHQALAKVSGIESRLLLSDSDEVNAFATEVEGEKLIVLNMGLVDALGDDRDALVSVLAHEYAHHGKSHLASTKSTNSLFGVLGVVVGAVIDYKLGTGGLGQDIGGAGAKVITRSFSRDQEREADATGLQWMVDAGYNPAGAVRAQRKFLEMAGSSGGFSLFRTHPGSDERVVNLQGLIAANAKAQALQSEQKVALSLPSADEEEDEGADESVGQAVAAFTEPPAALLEPVQGTSLASFAQISNDIVFMGEAKALARHKLTASRYAQINDGWTTRMRGESGHTLTGAYSMHYFEASQGRFAVWGKDVAQAMRSGRLAQTTEPLPVDDWAALVQAQRQAVKDGQYDAAAFERAAKAKGLTSYDFNIVNSWWMQRARERASQGDTSLYQKLG</sequence>
<keyword evidence="3" id="KW-0479">Metal-binding</keyword>
<keyword evidence="7" id="KW-0812">Transmembrane</keyword>
<comment type="caution">
    <text evidence="9">The sequence shown here is derived from an EMBL/GenBank/DDBJ whole genome shotgun (WGS) entry which is preliminary data.</text>
</comment>
<evidence type="ECO:0000256" key="4">
    <source>
        <dbReference type="ARBA" id="ARBA00022801"/>
    </source>
</evidence>
<dbReference type="PANTHER" id="PTHR22726:SF1">
    <property type="entry name" value="METALLOENDOPEPTIDASE OMA1, MITOCHONDRIAL"/>
    <property type="match status" value="1"/>
</dbReference>
<keyword evidence="2" id="KW-0645">Protease</keyword>
<accession>A0ABV7W8G3</accession>
<proteinExistence type="predicted"/>
<dbReference type="InterPro" id="IPR051156">
    <property type="entry name" value="Mito/Outer_Membr_Metalloprot"/>
</dbReference>
<evidence type="ECO:0000259" key="8">
    <source>
        <dbReference type="Pfam" id="PF01435"/>
    </source>
</evidence>
<dbReference type="EMBL" id="JBHRXX010000009">
    <property type="protein sequence ID" value="MFC3686115.1"/>
    <property type="molecule type" value="Genomic_DNA"/>
</dbReference>
<evidence type="ECO:0000313" key="10">
    <source>
        <dbReference type="Proteomes" id="UP001595729"/>
    </source>
</evidence>
<organism evidence="9 10">
    <name type="scientific">Hydrogenophaga luteola</name>
    <dbReference type="NCBI Taxonomy" id="1591122"/>
    <lineage>
        <taxon>Bacteria</taxon>
        <taxon>Pseudomonadati</taxon>
        <taxon>Pseudomonadota</taxon>
        <taxon>Betaproteobacteria</taxon>
        <taxon>Burkholderiales</taxon>
        <taxon>Comamonadaceae</taxon>
        <taxon>Hydrogenophaga</taxon>
    </lineage>
</organism>
<comment type="cofactor">
    <cofactor evidence="1">
        <name>Zn(2+)</name>
        <dbReference type="ChEBI" id="CHEBI:29105"/>
    </cofactor>
</comment>
<dbReference type="GO" id="GO:0008237">
    <property type="term" value="F:metallopeptidase activity"/>
    <property type="evidence" value="ECO:0007669"/>
    <property type="project" value="UniProtKB-KW"/>
</dbReference>
<evidence type="ECO:0000256" key="2">
    <source>
        <dbReference type="ARBA" id="ARBA00022670"/>
    </source>
</evidence>
<gene>
    <name evidence="9" type="ORF">ACFOPI_21170</name>
</gene>
<evidence type="ECO:0000256" key="5">
    <source>
        <dbReference type="ARBA" id="ARBA00022833"/>
    </source>
</evidence>
<keyword evidence="6 9" id="KW-0482">Metalloprotease</keyword>
<dbReference type="Pfam" id="PF01435">
    <property type="entry name" value="Peptidase_M48"/>
    <property type="match status" value="1"/>
</dbReference>
<feature type="transmembrane region" description="Helical" evidence="7">
    <location>
        <begin position="20"/>
        <end position="39"/>
    </location>
</feature>
<keyword evidence="7" id="KW-0472">Membrane</keyword>
<keyword evidence="7" id="KW-1133">Transmembrane helix</keyword>
<keyword evidence="5" id="KW-0862">Zinc</keyword>
<evidence type="ECO:0000256" key="1">
    <source>
        <dbReference type="ARBA" id="ARBA00001947"/>
    </source>
</evidence>
<name>A0ABV7W8G3_9BURK</name>